<keyword evidence="2" id="KW-1133">Transmembrane helix</keyword>
<dbReference type="PANTHER" id="PTHR18640">
    <property type="entry name" value="SOLUTE CARRIER FAMILY 10 MEMBER 7"/>
    <property type="match status" value="1"/>
</dbReference>
<feature type="transmembrane region" description="Helical" evidence="2">
    <location>
        <begin position="117"/>
        <end position="138"/>
    </location>
</feature>
<proteinExistence type="predicted"/>
<dbReference type="Gene3D" id="1.20.1530.20">
    <property type="match status" value="1"/>
</dbReference>
<reference evidence="3 4" key="1">
    <citation type="journal article" date="2018" name="Sci. Rep.">
        <title>Raphidocelis subcapitata (=Pseudokirchneriella subcapitata) provides an insight into genome evolution and environmental adaptations in the Sphaeropleales.</title>
        <authorList>
            <person name="Suzuki S."/>
            <person name="Yamaguchi H."/>
            <person name="Nakajima N."/>
            <person name="Kawachi M."/>
        </authorList>
    </citation>
    <scope>NUCLEOTIDE SEQUENCE [LARGE SCALE GENOMIC DNA]</scope>
    <source>
        <strain evidence="3 4">NIES-35</strain>
    </source>
</reference>
<accession>A0A2V0PEA5</accession>
<comment type="caution">
    <text evidence="3">The sequence shown here is derived from an EMBL/GenBank/DDBJ whole genome shotgun (WGS) entry which is preliminary data.</text>
</comment>
<dbReference type="GO" id="GO:0009941">
    <property type="term" value="C:chloroplast envelope"/>
    <property type="evidence" value="ECO:0007669"/>
    <property type="project" value="TreeGrafter"/>
</dbReference>
<dbReference type="Pfam" id="PF13593">
    <property type="entry name" value="SBF_like"/>
    <property type="match status" value="1"/>
</dbReference>
<keyword evidence="2" id="KW-0472">Membrane</keyword>
<dbReference type="AlphaFoldDB" id="A0A2V0PEA5"/>
<dbReference type="InterPro" id="IPR016833">
    <property type="entry name" value="Put_Na-Bile_cotransptr"/>
</dbReference>
<dbReference type="InterPro" id="IPR038770">
    <property type="entry name" value="Na+/solute_symporter_sf"/>
</dbReference>
<dbReference type="OrthoDB" id="188035at2759"/>
<feature type="region of interest" description="Disordered" evidence="1">
    <location>
        <begin position="488"/>
        <end position="512"/>
    </location>
</feature>
<keyword evidence="4" id="KW-1185">Reference proteome</keyword>
<evidence type="ECO:0000256" key="1">
    <source>
        <dbReference type="SAM" id="MobiDB-lite"/>
    </source>
</evidence>
<evidence type="ECO:0000256" key="2">
    <source>
        <dbReference type="SAM" id="Phobius"/>
    </source>
</evidence>
<feature type="transmembrane region" description="Helical" evidence="2">
    <location>
        <begin position="183"/>
        <end position="201"/>
    </location>
</feature>
<gene>
    <name evidence="3" type="ORF">Rsub_07857</name>
</gene>
<feature type="transmembrane region" description="Helical" evidence="2">
    <location>
        <begin position="60"/>
        <end position="79"/>
    </location>
</feature>
<feature type="transmembrane region" description="Helical" evidence="2">
    <location>
        <begin position="91"/>
        <end position="111"/>
    </location>
</feature>
<dbReference type="PANTHER" id="PTHR18640:SF14">
    <property type="entry name" value="SODIUM BILE ACID SYMPORTER FAMILY"/>
    <property type="match status" value="1"/>
</dbReference>
<name>A0A2V0PEA5_9CHLO</name>
<evidence type="ECO:0000313" key="3">
    <source>
        <dbReference type="EMBL" id="GBF95507.1"/>
    </source>
</evidence>
<dbReference type="Proteomes" id="UP000247498">
    <property type="component" value="Unassembled WGS sequence"/>
</dbReference>
<keyword evidence="2" id="KW-0812">Transmembrane</keyword>
<dbReference type="EMBL" id="BDRX01000065">
    <property type="protein sequence ID" value="GBF95507.1"/>
    <property type="molecule type" value="Genomic_DNA"/>
</dbReference>
<sequence length="512" mass="52766">MGMTWREKFTGCAAVTLRAAHRRRGVRAVPCANRFLLAITVSMLWPGPGEAVAHFKVNGWKLATTINMAVIFFIFGVTLDSSELLTAVKAWKAVVFGLASMLFLTPLFGFIAPPEFALGLAIMACVPSSLSSGVTLVIQGYGNGALALLFTVAGNVVGIVTSPLMVKAVLGSLIDAKIDSVDLLIKLGVSILMPLLVGKALREAVAPIRRNIVRFKAPLYLINNLQITMIVWQKVSAARTVLVEQEAGDVLLAALAAIVLHFAFLTFHVVVTWLARFPEAERKAIIMMGSQKNLPTAATIISYFDPDSVGNLGLITIPCIVFYIMQLFIDSFIANTWASKYERIAAIEAKYEAEIKALDEAAPGAAIVAKTKAKAAAAGAAASPRAPAGGLLGTAVAPDAPAPAALPAPGEAAAAAAGGLQPIRAAVAAARAAAAMAAAAAGPQPGAAGGGRAAGGAARARAPVAAAGAVAPPVRAARLSDDEGAGLLANVPLDDVDPLAAGRRQQERQQGI</sequence>
<evidence type="ECO:0000313" key="4">
    <source>
        <dbReference type="Proteomes" id="UP000247498"/>
    </source>
</evidence>
<dbReference type="InParanoid" id="A0A2V0PEA5"/>
<feature type="transmembrane region" description="Helical" evidence="2">
    <location>
        <begin position="31"/>
        <end position="48"/>
    </location>
</feature>
<feature type="transmembrane region" description="Helical" evidence="2">
    <location>
        <begin position="252"/>
        <end position="275"/>
    </location>
</feature>
<protein>
    <submittedName>
        <fullName evidence="3">BASS family transporter: sodium ion bile</fullName>
    </submittedName>
</protein>
<organism evidence="3 4">
    <name type="scientific">Raphidocelis subcapitata</name>
    <dbReference type="NCBI Taxonomy" id="307507"/>
    <lineage>
        <taxon>Eukaryota</taxon>
        <taxon>Viridiplantae</taxon>
        <taxon>Chlorophyta</taxon>
        <taxon>core chlorophytes</taxon>
        <taxon>Chlorophyceae</taxon>
        <taxon>CS clade</taxon>
        <taxon>Sphaeropleales</taxon>
        <taxon>Selenastraceae</taxon>
        <taxon>Raphidocelis</taxon>
    </lineage>
</organism>
<feature type="transmembrane region" description="Helical" evidence="2">
    <location>
        <begin position="145"/>
        <end position="163"/>
    </location>
</feature>